<accession>D6CNE2</accession>
<dbReference type="eggNOG" id="ENOG502ZNK5">
    <property type="taxonomic scope" value="Bacteria"/>
</dbReference>
<dbReference type="HOGENOM" id="CLU_1277129_0_0_4"/>
<dbReference type="Proteomes" id="UP000002372">
    <property type="component" value="Chromosome"/>
</dbReference>
<dbReference type="Proteomes" id="UP000078599">
    <property type="component" value="Unassembled WGS sequence"/>
</dbReference>
<reference evidence="2 4" key="4">
    <citation type="submission" date="2015-03" db="EMBL/GenBank/DDBJ databases">
        <authorList>
            <person name="Regsiter A."/>
            <person name="william w."/>
        </authorList>
    </citation>
    <scope>NUCLEOTIDE SEQUENCE [LARGE SCALE GENOMIC DNA]</scope>
    <source>
        <strain evidence="2 4">CB1</strain>
    </source>
</reference>
<evidence type="ECO:0000313" key="2">
    <source>
        <dbReference type="EMBL" id="CQR37098.1"/>
    </source>
</evidence>
<gene>
    <name evidence="1" type="ordered locus">THI_3483</name>
    <name evidence="2" type="ORF">THICB1_70078</name>
</gene>
<dbReference type="EMBL" id="CTRI01000029">
    <property type="protein sequence ID" value="CQR37098.1"/>
    <property type="molecule type" value="Genomic_DNA"/>
</dbReference>
<reference key="1">
    <citation type="submission" date="2009-07" db="EMBL/GenBank/DDBJ databases">
        <authorList>
            <person name="Genoscope - CEA"/>
        </authorList>
    </citation>
    <scope>NUCLEOTIDE SEQUENCE</scope>
    <source>
        <strain>3As</strain>
    </source>
</reference>
<reference evidence="1" key="3">
    <citation type="submission" date="2010-07" db="EMBL/GenBank/DDBJ databases">
        <authorList>
            <person name="Genoscope - CEA"/>
        </authorList>
    </citation>
    <scope>NUCLEOTIDE SEQUENCE</scope>
    <source>
        <strain evidence="1">3As</strain>
    </source>
</reference>
<sequence>MPMNTADLKSLPAPARNYIKRLETKVSRLEKTLTQALAQMNRQGRIASVKKARVLPESRIRRAKAAPVAGHATPAHTGLAASVAQSEAAKVEWVTSGEVISAKTLADAWGLTPQALGPAAARGEVFAIVVKSHRYYPKEFLELNRDDVGAVCMALGALSPSEKLIFWKRAHGALGGKTVLQSLAGKNTDAQLARVTQLAQAWAAEANAETDVAEAA</sequence>
<name>D6CNE2_THIA3</name>
<evidence type="ECO:0000313" key="4">
    <source>
        <dbReference type="Proteomes" id="UP000078599"/>
    </source>
</evidence>
<reference evidence="3" key="2">
    <citation type="journal article" date="2010" name="PLoS Genet.">
        <title>Structure, function, and evolution of the Thiomonas spp. genome.</title>
        <authorList>
            <person name="Arsene-Ploetze F."/>
            <person name="Koechler S."/>
            <person name="Marchal M."/>
            <person name="Coppee J.Y."/>
            <person name="Chandler M."/>
            <person name="Bonnefoy V."/>
            <person name="Brochier-Armanet C."/>
            <person name="Barakat M."/>
            <person name="Barbe V."/>
            <person name="Battaglia-Brunet F."/>
            <person name="Bruneel O."/>
            <person name="Bryan C.G."/>
            <person name="Cleiss-Arnold J."/>
            <person name="Cruveiller S."/>
            <person name="Erhardt M."/>
            <person name="Heinrich-Salmeron A."/>
            <person name="Hommais F."/>
            <person name="Joulian C."/>
            <person name="Krin E."/>
            <person name="Lieutaud A."/>
            <person name="Lievremont D."/>
            <person name="Michel C."/>
            <person name="Muller D."/>
            <person name="Ortet P."/>
            <person name="Proux C."/>
            <person name="Siguier P."/>
            <person name="Roche D."/>
            <person name="Rouy Z."/>
            <person name="Salvignol G."/>
            <person name="Slyemi D."/>
            <person name="Talla E."/>
            <person name="Weiss S."/>
            <person name="Weissenbach J."/>
            <person name="Medigue C."/>
            <person name="Bertin P.N."/>
        </authorList>
    </citation>
    <scope>NUCLEOTIDE SEQUENCE [LARGE SCALE GENOMIC DNA]</scope>
    <source>
        <strain evidence="3">DSM 22701 / CIP 110005 / 3As</strain>
    </source>
</reference>
<protein>
    <submittedName>
        <fullName evidence="1">Uncharacterized protein</fullName>
    </submittedName>
</protein>
<evidence type="ECO:0000313" key="3">
    <source>
        <dbReference type="Proteomes" id="UP000002372"/>
    </source>
</evidence>
<proteinExistence type="predicted"/>
<organism evidence="1 3">
    <name type="scientific">Thiomonas arsenitoxydans (strain DSM 22701 / CIP 110005 / 3As)</name>
    <dbReference type="NCBI Taxonomy" id="426114"/>
    <lineage>
        <taxon>Bacteria</taxon>
        <taxon>Pseudomonadati</taxon>
        <taxon>Pseudomonadota</taxon>
        <taxon>Betaproteobacteria</taxon>
        <taxon>Burkholderiales</taxon>
        <taxon>Thiomonas</taxon>
    </lineage>
</organism>
<keyword evidence="4" id="KW-1185">Reference proteome</keyword>
<dbReference type="AlphaFoldDB" id="D6CNE2"/>
<dbReference type="KEGG" id="thi:THI_3483"/>
<dbReference type="EMBL" id="FP475956">
    <property type="protein sequence ID" value="CAZ90070.1"/>
    <property type="molecule type" value="Genomic_DNA"/>
</dbReference>
<evidence type="ECO:0000313" key="1">
    <source>
        <dbReference type="EMBL" id="CAZ90070.1"/>
    </source>
</evidence>